<dbReference type="GO" id="GO:0004713">
    <property type="term" value="F:protein tyrosine kinase activity"/>
    <property type="evidence" value="ECO:0007669"/>
    <property type="project" value="TreeGrafter"/>
</dbReference>
<dbReference type="InterPro" id="IPR036412">
    <property type="entry name" value="HAD-like_sf"/>
</dbReference>
<dbReference type="Proteomes" id="UP000186758">
    <property type="component" value="Unassembled WGS sequence"/>
</dbReference>
<proteinExistence type="predicted"/>
<comment type="caution">
    <text evidence="1">The sequence shown here is derived from an EMBL/GenBank/DDBJ whole genome shotgun (WGS) entry which is preliminary data.</text>
</comment>
<dbReference type="InterPro" id="IPR041492">
    <property type="entry name" value="HAD_2"/>
</dbReference>
<evidence type="ECO:0008006" key="3">
    <source>
        <dbReference type="Google" id="ProtNLM"/>
    </source>
</evidence>
<dbReference type="PANTHER" id="PTHR43434:SF20">
    <property type="entry name" value="5'-NUCLEOTIDASE"/>
    <property type="match status" value="1"/>
</dbReference>
<dbReference type="PANTHER" id="PTHR43434">
    <property type="entry name" value="PHOSPHOGLYCOLATE PHOSPHATASE"/>
    <property type="match status" value="1"/>
</dbReference>
<dbReference type="Gene3D" id="3.40.50.1000">
    <property type="entry name" value="HAD superfamily/HAD-like"/>
    <property type="match status" value="1"/>
</dbReference>
<dbReference type="InterPro" id="IPR023198">
    <property type="entry name" value="PGP-like_dom2"/>
</dbReference>
<dbReference type="AlphaFoldDB" id="A0A1Q9YNE4"/>
<name>A0A1Q9YNE4_9FIRM</name>
<evidence type="ECO:0000313" key="1">
    <source>
        <dbReference type="EMBL" id="OLU47304.1"/>
    </source>
</evidence>
<dbReference type="InterPro" id="IPR050155">
    <property type="entry name" value="HAD-like_hydrolase_sf"/>
</dbReference>
<dbReference type="EMBL" id="MPJZ01000005">
    <property type="protein sequence ID" value="OLU47304.1"/>
    <property type="molecule type" value="Genomic_DNA"/>
</dbReference>
<dbReference type="InterPro" id="IPR023214">
    <property type="entry name" value="HAD_sf"/>
</dbReference>
<dbReference type="Gene3D" id="1.10.150.240">
    <property type="entry name" value="Putative phosphatase, domain 2"/>
    <property type="match status" value="1"/>
</dbReference>
<dbReference type="RefSeq" id="WP_075884494.1">
    <property type="nucleotide sequence ID" value="NZ_MPJZ01000005.1"/>
</dbReference>
<sequence length="225" mass="24655">MADLILFDLDGTLTDPEEGITNSVVHALQTYGIQEFPSRCRRFIGPPLGPELQAVYGVDPVESVLRFREYFEQKGIYENKLYPDTVSVLKALREAGKTLVVATSKPLVFAERILNHFGIRQYFDGVFGATLDESKVLKSEIIADALAAFETRPAIMVGDRLHDIQGAAENGIPSVGLLSGFGSRQELESAGADYIRTSLTDALDLLLTAPEPLRAPEDGLNRSRT</sequence>
<gene>
    <name evidence="1" type="ORF">BO223_00420</name>
</gene>
<evidence type="ECO:0000313" key="2">
    <source>
        <dbReference type="Proteomes" id="UP000186758"/>
    </source>
</evidence>
<dbReference type="SFLD" id="SFLDG01129">
    <property type="entry name" value="C1.5:_HAD__Beta-PGM__Phosphata"/>
    <property type="match status" value="1"/>
</dbReference>
<organism evidence="1 2">
    <name type="scientific">Faecalibaculum rodentium</name>
    <dbReference type="NCBI Taxonomy" id="1702221"/>
    <lineage>
        <taxon>Bacteria</taxon>
        <taxon>Bacillati</taxon>
        <taxon>Bacillota</taxon>
        <taxon>Erysipelotrichia</taxon>
        <taxon>Erysipelotrichales</taxon>
        <taxon>Erysipelotrichaceae</taxon>
        <taxon>Faecalibaculum</taxon>
    </lineage>
</organism>
<dbReference type="Pfam" id="PF13419">
    <property type="entry name" value="HAD_2"/>
    <property type="match status" value="1"/>
</dbReference>
<protein>
    <recommendedName>
        <fullName evidence="3">Phosphoglycolate phosphatase</fullName>
    </recommendedName>
</protein>
<dbReference type="SUPFAM" id="SSF56784">
    <property type="entry name" value="HAD-like"/>
    <property type="match status" value="1"/>
</dbReference>
<accession>A0A1Q9YNE4</accession>
<dbReference type="SFLD" id="SFLDS00003">
    <property type="entry name" value="Haloacid_Dehalogenase"/>
    <property type="match status" value="1"/>
</dbReference>
<dbReference type="GO" id="GO:0005829">
    <property type="term" value="C:cytosol"/>
    <property type="evidence" value="ECO:0007669"/>
    <property type="project" value="TreeGrafter"/>
</dbReference>
<reference evidence="1 2" key="1">
    <citation type="submission" date="2016-11" db="EMBL/GenBank/DDBJ databases">
        <title>Description of two novel members of the family Erysipelotrichaceae: Ileibacterium lipovorans gen. nov., sp. nov. and Dubosiella newyorkensis, gen. nov., sp. nov.</title>
        <authorList>
            <person name="Cox L.M."/>
            <person name="Sohn J."/>
            <person name="Tyrrell K.L."/>
            <person name="Citron D.M."/>
            <person name="Lawson P.A."/>
            <person name="Patel N.B."/>
            <person name="Iizumi T."/>
            <person name="Perez-Perez G.I."/>
            <person name="Goldstein E.J."/>
            <person name="Blaser M.J."/>
        </authorList>
    </citation>
    <scope>NUCLEOTIDE SEQUENCE [LARGE SCALE GENOMIC DNA]</scope>
    <source>
        <strain evidence="1 2">NYU-BL-K8</strain>
    </source>
</reference>